<dbReference type="InterPro" id="IPR036388">
    <property type="entry name" value="WH-like_DNA-bd_sf"/>
</dbReference>
<dbReference type="PROSITE" id="PS51683">
    <property type="entry name" value="SAM_OMT_II"/>
    <property type="match status" value="1"/>
</dbReference>
<protein>
    <submittedName>
        <fullName evidence="6">Methyltransferase</fullName>
    </submittedName>
</protein>
<keyword evidence="3" id="KW-0949">S-adenosyl-L-methionine</keyword>
<dbReference type="PANTHER" id="PTHR43712">
    <property type="entry name" value="PUTATIVE (AFU_ORTHOLOGUE AFUA_4G14580)-RELATED"/>
    <property type="match status" value="1"/>
</dbReference>
<feature type="domain" description="O-methyltransferase dimerisation" evidence="5">
    <location>
        <begin position="13"/>
        <end position="86"/>
    </location>
</feature>
<dbReference type="PANTHER" id="PTHR43712:SF2">
    <property type="entry name" value="O-METHYLTRANSFERASE CICE"/>
    <property type="match status" value="1"/>
</dbReference>
<evidence type="ECO:0000259" key="4">
    <source>
        <dbReference type="Pfam" id="PF00891"/>
    </source>
</evidence>
<dbReference type="Gene3D" id="1.10.10.10">
    <property type="entry name" value="Winged helix-like DNA-binding domain superfamily/Winged helix DNA-binding domain"/>
    <property type="match status" value="1"/>
</dbReference>
<dbReference type="Gene3D" id="3.40.50.150">
    <property type="entry name" value="Vaccinia Virus protein VP39"/>
    <property type="match status" value="1"/>
</dbReference>
<dbReference type="SUPFAM" id="SSF46785">
    <property type="entry name" value="Winged helix' DNA-binding domain"/>
    <property type="match status" value="1"/>
</dbReference>
<proteinExistence type="predicted"/>
<dbReference type="EMBL" id="JAQFWP010000016">
    <property type="protein sequence ID" value="MDA2805029.1"/>
    <property type="molecule type" value="Genomic_DNA"/>
</dbReference>
<keyword evidence="2" id="KW-0808">Transferase</keyword>
<dbReference type="Pfam" id="PF08100">
    <property type="entry name" value="Dimerisation"/>
    <property type="match status" value="1"/>
</dbReference>
<dbReference type="RefSeq" id="WP_270677677.1">
    <property type="nucleotide sequence ID" value="NZ_JAQFWP010000016.1"/>
</dbReference>
<dbReference type="SUPFAM" id="SSF53335">
    <property type="entry name" value="S-adenosyl-L-methionine-dependent methyltransferases"/>
    <property type="match status" value="1"/>
</dbReference>
<dbReference type="InterPro" id="IPR016461">
    <property type="entry name" value="COMT-like"/>
</dbReference>
<evidence type="ECO:0000313" key="6">
    <source>
        <dbReference type="EMBL" id="MDA2805029.1"/>
    </source>
</evidence>
<dbReference type="PIRSF" id="PIRSF005739">
    <property type="entry name" value="O-mtase"/>
    <property type="match status" value="1"/>
</dbReference>
<dbReference type="CDD" id="cd02440">
    <property type="entry name" value="AdoMet_MTases"/>
    <property type="match status" value="1"/>
</dbReference>
<gene>
    <name evidence="6" type="ORF">O4U47_10935</name>
</gene>
<dbReference type="GO" id="GO:0008168">
    <property type="term" value="F:methyltransferase activity"/>
    <property type="evidence" value="ECO:0007669"/>
    <property type="project" value="UniProtKB-KW"/>
</dbReference>
<dbReference type="InterPro" id="IPR001077">
    <property type="entry name" value="COMT_C"/>
</dbReference>
<keyword evidence="7" id="KW-1185">Reference proteome</keyword>
<accession>A0ABT4TK04</accession>
<evidence type="ECO:0000259" key="5">
    <source>
        <dbReference type="Pfam" id="PF08100"/>
    </source>
</evidence>
<evidence type="ECO:0000256" key="3">
    <source>
        <dbReference type="ARBA" id="ARBA00022691"/>
    </source>
</evidence>
<name>A0ABT4TK04_9ACTN</name>
<dbReference type="InterPro" id="IPR012967">
    <property type="entry name" value="COMT_dimerisation"/>
</dbReference>
<dbReference type="Pfam" id="PF00891">
    <property type="entry name" value="Methyltransf_2"/>
    <property type="match status" value="1"/>
</dbReference>
<comment type="caution">
    <text evidence="6">The sequence shown here is derived from an EMBL/GenBank/DDBJ whole genome shotgun (WGS) entry which is preliminary data.</text>
</comment>
<sequence length="337" mass="36054">MTGGDADRRELLRLLVGPWVGKAVAVAAELGVADGLADGPRTGAELADELRVRQEPLERLLRLLASVDLVHDDAGRYALTSTGELLGSAHPASMREQALLYDSPYFREAWDRLAEGVRTGVRPFEAAFGEDVFSFIASRPEEARRFSSGMAAGVGYADALASSFDFSGVSKVVDVGGGDGAVLEAVLSRHEHVIGVLMDLPAAMEPARERLLPYIAEGRCTVVEGDFLQGVPGADAHILSRVLHNWDDASAQRILSNCRAAMPAGGGRVLIAERVLPDHGHPWLSLAFDVHMMVMTGGGERTGSEYQSILKQAGLRPVGETEMPLEMRLLEAAPVHG</sequence>
<evidence type="ECO:0000256" key="1">
    <source>
        <dbReference type="ARBA" id="ARBA00022603"/>
    </source>
</evidence>
<dbReference type="InterPro" id="IPR029063">
    <property type="entry name" value="SAM-dependent_MTases_sf"/>
</dbReference>
<organism evidence="6 7">
    <name type="scientific">Nocardiopsis suaedae</name>
    <dbReference type="NCBI Taxonomy" id="3018444"/>
    <lineage>
        <taxon>Bacteria</taxon>
        <taxon>Bacillati</taxon>
        <taxon>Actinomycetota</taxon>
        <taxon>Actinomycetes</taxon>
        <taxon>Streptosporangiales</taxon>
        <taxon>Nocardiopsidaceae</taxon>
        <taxon>Nocardiopsis</taxon>
    </lineage>
</organism>
<evidence type="ECO:0000256" key="2">
    <source>
        <dbReference type="ARBA" id="ARBA00022679"/>
    </source>
</evidence>
<keyword evidence="1 6" id="KW-0489">Methyltransferase</keyword>
<reference evidence="6" key="1">
    <citation type="submission" date="2023-01" db="EMBL/GenBank/DDBJ databases">
        <title>Draft genome sequence of Nocardiopsis sp. LSu2-4 isolated from halophytes.</title>
        <authorList>
            <person name="Duangmal K."/>
            <person name="Chantavorakit T."/>
        </authorList>
    </citation>
    <scope>NUCLEOTIDE SEQUENCE</scope>
    <source>
        <strain evidence="6">LSu2-4</strain>
    </source>
</reference>
<feature type="domain" description="O-methyltransferase C-terminal" evidence="4">
    <location>
        <begin position="110"/>
        <end position="315"/>
    </location>
</feature>
<evidence type="ECO:0000313" key="7">
    <source>
        <dbReference type="Proteomes" id="UP001165685"/>
    </source>
</evidence>
<dbReference type="Proteomes" id="UP001165685">
    <property type="component" value="Unassembled WGS sequence"/>
</dbReference>
<dbReference type="GO" id="GO:0032259">
    <property type="term" value="P:methylation"/>
    <property type="evidence" value="ECO:0007669"/>
    <property type="project" value="UniProtKB-KW"/>
</dbReference>
<dbReference type="InterPro" id="IPR036390">
    <property type="entry name" value="WH_DNA-bd_sf"/>
</dbReference>